<dbReference type="Gene3D" id="3.30.200.20">
    <property type="entry name" value="Phosphorylase Kinase, domain 1"/>
    <property type="match status" value="1"/>
</dbReference>
<keyword evidence="5" id="KW-0418">Kinase</keyword>
<dbReference type="OrthoDB" id="4062651at2759"/>
<keyword evidence="13" id="KW-1185">Reference proteome</keyword>
<evidence type="ECO:0000259" key="11">
    <source>
        <dbReference type="PROSITE" id="PS50011"/>
    </source>
</evidence>
<evidence type="ECO:0000256" key="10">
    <source>
        <dbReference type="RuleBase" id="RU000304"/>
    </source>
</evidence>
<dbReference type="EC" id="2.7.11.1" evidence="1"/>
<dbReference type="GO" id="GO:0009893">
    <property type="term" value="P:positive regulation of metabolic process"/>
    <property type="evidence" value="ECO:0007669"/>
    <property type="project" value="UniProtKB-ARBA"/>
</dbReference>
<keyword evidence="4 9" id="KW-0547">Nucleotide-binding</keyword>
<dbReference type="GO" id="GO:0004674">
    <property type="term" value="F:protein serine/threonine kinase activity"/>
    <property type="evidence" value="ECO:0007669"/>
    <property type="project" value="UniProtKB-KW"/>
</dbReference>
<dbReference type="EMBL" id="UYRT01086960">
    <property type="protein sequence ID" value="VDN31988.1"/>
    <property type="molecule type" value="Genomic_DNA"/>
</dbReference>
<evidence type="ECO:0000256" key="1">
    <source>
        <dbReference type="ARBA" id="ARBA00012513"/>
    </source>
</evidence>
<accession>A0A183EC59</accession>
<dbReference type="PANTHER" id="PTHR48006">
    <property type="entry name" value="LEUCINE-RICH REPEAT-CONTAINING PROTEIN DDB_G0281931-RELATED"/>
    <property type="match status" value="1"/>
</dbReference>
<name>A0A183EC59_9BILA</name>
<evidence type="ECO:0000256" key="2">
    <source>
        <dbReference type="ARBA" id="ARBA00022527"/>
    </source>
</evidence>
<proteinExistence type="inferred from homology"/>
<evidence type="ECO:0000256" key="9">
    <source>
        <dbReference type="PROSITE-ProRule" id="PRU10141"/>
    </source>
</evidence>
<gene>
    <name evidence="12" type="ORF">GPUH_LOCUS18550</name>
</gene>
<dbReference type="WBParaSite" id="GPUH_0001857501-mRNA-1">
    <property type="protein sequence ID" value="GPUH_0001857501-mRNA-1"/>
    <property type="gene ID" value="GPUH_0001857501"/>
</dbReference>
<evidence type="ECO:0000256" key="5">
    <source>
        <dbReference type="ARBA" id="ARBA00022777"/>
    </source>
</evidence>
<dbReference type="InterPro" id="IPR011009">
    <property type="entry name" value="Kinase-like_dom_sf"/>
</dbReference>
<keyword evidence="6 9" id="KW-0067">ATP-binding</keyword>
<dbReference type="GO" id="GO:1902533">
    <property type="term" value="P:positive regulation of intracellular signal transduction"/>
    <property type="evidence" value="ECO:0007669"/>
    <property type="project" value="UniProtKB-ARBA"/>
</dbReference>
<reference evidence="12 13" key="2">
    <citation type="submission" date="2018-11" db="EMBL/GenBank/DDBJ databases">
        <authorList>
            <consortium name="Pathogen Informatics"/>
        </authorList>
    </citation>
    <scope>NUCLEOTIDE SEQUENCE [LARGE SCALE GENOMIC DNA]</scope>
</reference>
<evidence type="ECO:0000313" key="12">
    <source>
        <dbReference type="EMBL" id="VDN31988.1"/>
    </source>
</evidence>
<dbReference type="GO" id="GO:0005524">
    <property type="term" value="F:ATP binding"/>
    <property type="evidence" value="ECO:0007669"/>
    <property type="project" value="UniProtKB-UniRule"/>
</dbReference>
<dbReference type="GO" id="GO:0006950">
    <property type="term" value="P:response to stress"/>
    <property type="evidence" value="ECO:0007669"/>
    <property type="project" value="UniProtKB-ARBA"/>
</dbReference>
<dbReference type="AlphaFoldDB" id="A0A183EC59"/>
<evidence type="ECO:0000256" key="4">
    <source>
        <dbReference type="ARBA" id="ARBA00022741"/>
    </source>
</evidence>
<dbReference type="PROSITE" id="PS00108">
    <property type="entry name" value="PROTEIN_KINASE_ST"/>
    <property type="match status" value="1"/>
</dbReference>
<comment type="similarity">
    <text evidence="10">Belongs to the protein kinase superfamily.</text>
</comment>
<dbReference type="PROSITE" id="PS00107">
    <property type="entry name" value="PROTEIN_KINASE_ATP"/>
    <property type="match status" value="1"/>
</dbReference>
<dbReference type="Pfam" id="PF07714">
    <property type="entry name" value="PK_Tyr_Ser-Thr"/>
    <property type="match status" value="2"/>
</dbReference>
<evidence type="ECO:0000256" key="7">
    <source>
        <dbReference type="ARBA" id="ARBA00047899"/>
    </source>
</evidence>
<evidence type="ECO:0000256" key="6">
    <source>
        <dbReference type="ARBA" id="ARBA00022840"/>
    </source>
</evidence>
<evidence type="ECO:0000313" key="14">
    <source>
        <dbReference type="WBParaSite" id="GPUH_0001857501-mRNA-1"/>
    </source>
</evidence>
<dbReference type="PROSITE" id="PS50011">
    <property type="entry name" value="PROTEIN_KINASE_DOM"/>
    <property type="match status" value="1"/>
</dbReference>
<feature type="binding site" evidence="9">
    <location>
        <position position="179"/>
    </location>
    <ligand>
        <name>ATP</name>
        <dbReference type="ChEBI" id="CHEBI:30616"/>
    </ligand>
</feature>
<protein>
    <recommendedName>
        <fullName evidence="1">non-specific serine/threonine protein kinase</fullName>
        <ecNumber evidence="1">2.7.11.1</ecNumber>
    </recommendedName>
</protein>
<comment type="catalytic activity">
    <reaction evidence="7">
        <text>L-threonyl-[protein] + ATP = O-phospho-L-threonyl-[protein] + ADP + H(+)</text>
        <dbReference type="Rhea" id="RHEA:46608"/>
        <dbReference type="Rhea" id="RHEA-COMP:11060"/>
        <dbReference type="Rhea" id="RHEA-COMP:11605"/>
        <dbReference type="ChEBI" id="CHEBI:15378"/>
        <dbReference type="ChEBI" id="CHEBI:30013"/>
        <dbReference type="ChEBI" id="CHEBI:30616"/>
        <dbReference type="ChEBI" id="CHEBI:61977"/>
        <dbReference type="ChEBI" id="CHEBI:456216"/>
        <dbReference type="EC" id="2.7.11.1"/>
    </reaction>
</comment>
<dbReference type="InterPro" id="IPR000719">
    <property type="entry name" value="Prot_kinase_dom"/>
</dbReference>
<keyword evidence="3" id="KW-0808">Transferase</keyword>
<feature type="domain" description="Protein kinase" evidence="11">
    <location>
        <begin position="152"/>
        <end position="398"/>
    </location>
</feature>
<reference evidence="14" key="1">
    <citation type="submission" date="2016-06" db="UniProtKB">
        <authorList>
            <consortium name="WormBaseParasite"/>
        </authorList>
    </citation>
    <scope>IDENTIFICATION</scope>
</reference>
<evidence type="ECO:0000256" key="8">
    <source>
        <dbReference type="ARBA" id="ARBA00048679"/>
    </source>
</evidence>
<dbReference type="Gene3D" id="1.10.510.10">
    <property type="entry name" value="Transferase(Phosphotransferase) domain 1"/>
    <property type="match status" value="1"/>
</dbReference>
<evidence type="ECO:0000256" key="3">
    <source>
        <dbReference type="ARBA" id="ARBA00022679"/>
    </source>
</evidence>
<dbReference type="GO" id="GO:0031349">
    <property type="term" value="P:positive regulation of defense response"/>
    <property type="evidence" value="ECO:0007669"/>
    <property type="project" value="UniProtKB-ARBA"/>
</dbReference>
<sequence length="412" mass="46335">MPDIGTVDVQACRNALAYESPTELLLSIWGSKGNTVIQLYNCLARAKLVRAMKVLHCFVDARYHRWEWECLQLNEEDNRRMLPDTATSPAGSDGIVARCFDEPSSWMSAKPDRPGWLHPESSDFTESRVIYSTLQNTPCISYSEIAKITSSFCANNIIGKGGYGTIYKATWEQTEVAVKRIQASDHCGSEKEQISQSLQELRTLSKYRHDNILPLYAYSLDGPEPCLLYQYMANGSLFDFAVKPIIHGDVKSANILLDKYFEPKLGDFGLCRDHFSKDESHDGDFLIASSVKGTLAYLPREFLTDRIVSPKIDVYGYGVVLLEVATELKAHVSNREPQNLVEYITTSGESLEDMKEKQNTLTGANSMYFELLLNIGLKCVVDDYSKRPPFSEIIDMLLSVGSDARCTVLMKY</sequence>
<dbReference type="Proteomes" id="UP000271098">
    <property type="component" value="Unassembled WGS sequence"/>
</dbReference>
<dbReference type="SUPFAM" id="SSF47986">
    <property type="entry name" value="DEATH domain"/>
    <property type="match status" value="1"/>
</dbReference>
<dbReference type="Gene3D" id="1.10.533.10">
    <property type="entry name" value="Death Domain, Fas"/>
    <property type="match status" value="1"/>
</dbReference>
<keyword evidence="2 10" id="KW-0723">Serine/threonine-protein kinase</keyword>
<comment type="catalytic activity">
    <reaction evidence="8">
        <text>L-seryl-[protein] + ATP = O-phospho-L-seryl-[protein] + ADP + H(+)</text>
        <dbReference type="Rhea" id="RHEA:17989"/>
        <dbReference type="Rhea" id="RHEA-COMP:9863"/>
        <dbReference type="Rhea" id="RHEA-COMP:11604"/>
        <dbReference type="ChEBI" id="CHEBI:15378"/>
        <dbReference type="ChEBI" id="CHEBI:29999"/>
        <dbReference type="ChEBI" id="CHEBI:30616"/>
        <dbReference type="ChEBI" id="CHEBI:83421"/>
        <dbReference type="ChEBI" id="CHEBI:456216"/>
        <dbReference type="EC" id="2.7.11.1"/>
    </reaction>
</comment>
<dbReference type="InterPro" id="IPR017441">
    <property type="entry name" value="Protein_kinase_ATP_BS"/>
</dbReference>
<dbReference type="InterPro" id="IPR008271">
    <property type="entry name" value="Ser/Thr_kinase_AS"/>
</dbReference>
<dbReference type="InterPro" id="IPR001245">
    <property type="entry name" value="Ser-Thr/Tyr_kinase_cat_dom"/>
</dbReference>
<dbReference type="InterPro" id="IPR051824">
    <property type="entry name" value="LRR_Rcpt-Like_S/T_Kinase"/>
</dbReference>
<dbReference type="SMART" id="SM00220">
    <property type="entry name" value="S_TKc"/>
    <property type="match status" value="1"/>
</dbReference>
<evidence type="ECO:0000313" key="13">
    <source>
        <dbReference type="Proteomes" id="UP000271098"/>
    </source>
</evidence>
<dbReference type="InterPro" id="IPR011029">
    <property type="entry name" value="DEATH-like_dom_sf"/>
</dbReference>
<organism evidence="14">
    <name type="scientific">Gongylonema pulchrum</name>
    <dbReference type="NCBI Taxonomy" id="637853"/>
    <lineage>
        <taxon>Eukaryota</taxon>
        <taxon>Metazoa</taxon>
        <taxon>Ecdysozoa</taxon>
        <taxon>Nematoda</taxon>
        <taxon>Chromadorea</taxon>
        <taxon>Rhabditida</taxon>
        <taxon>Spirurina</taxon>
        <taxon>Spiruromorpha</taxon>
        <taxon>Spiruroidea</taxon>
        <taxon>Gongylonematidae</taxon>
        <taxon>Gongylonema</taxon>
    </lineage>
</organism>
<dbReference type="SUPFAM" id="SSF56112">
    <property type="entry name" value="Protein kinase-like (PK-like)"/>
    <property type="match status" value="1"/>
</dbReference>
<dbReference type="PANTHER" id="PTHR48006:SF102">
    <property type="entry name" value="LEUCINE-RICH REPEAT-CONTAINING PROTEIN DDB_G0281931-RELATED"/>
    <property type="match status" value="1"/>
</dbReference>